<dbReference type="PROSITE" id="PS50011">
    <property type="entry name" value="PROTEIN_KINASE_DOM"/>
    <property type="match status" value="1"/>
</dbReference>
<comment type="caution">
    <text evidence="18">The sequence shown here is derived from an EMBL/GenBank/DDBJ whole genome shotgun (WGS) entry which is preliminary data.</text>
</comment>
<reference evidence="18" key="1">
    <citation type="journal article" date="2017" name="Gigascience">
        <title>The first near-complete assembly of the hexaploid bread wheat genome, Triticum aestivum.</title>
        <authorList>
            <person name="Zimin A.V."/>
            <person name="Puiu D."/>
            <person name="Hall R."/>
            <person name="Kingan S."/>
            <person name="Clavijo B.J."/>
            <person name="Salzberg S.L."/>
        </authorList>
    </citation>
    <scope>NUCLEOTIDE SEQUENCE</scope>
    <source>
        <tissue evidence="18">Leaf</tissue>
    </source>
</reference>
<dbReference type="PANTHER" id="PTHR27002">
    <property type="entry name" value="RECEPTOR-LIKE SERINE/THREONINE-PROTEIN KINASE SD1-8"/>
    <property type="match status" value="1"/>
</dbReference>
<keyword evidence="6" id="KW-0677">Repeat</keyword>
<evidence type="ECO:0000256" key="5">
    <source>
        <dbReference type="ARBA" id="ARBA00022729"/>
    </source>
</evidence>
<dbReference type="Gene3D" id="1.10.510.10">
    <property type="entry name" value="Transferase(Phosphotransferase) domain 1"/>
    <property type="match status" value="1"/>
</dbReference>
<dbReference type="InterPro" id="IPR038408">
    <property type="entry name" value="GNK2_sf"/>
</dbReference>
<evidence type="ECO:0000256" key="15">
    <source>
        <dbReference type="SAM" id="SignalP"/>
    </source>
</evidence>
<evidence type="ECO:0000256" key="12">
    <source>
        <dbReference type="ARBA" id="ARBA00023180"/>
    </source>
</evidence>
<name>A0A3B6G182_WHEAT</name>
<dbReference type="PROSITE" id="PS00108">
    <property type="entry name" value="PROTEIN_KINASE_ST"/>
    <property type="match status" value="1"/>
</dbReference>
<dbReference type="CDD" id="cd14066">
    <property type="entry name" value="STKc_IRAK"/>
    <property type="match status" value="1"/>
</dbReference>
<evidence type="ECO:0000256" key="3">
    <source>
        <dbReference type="ARBA" id="ARBA00022679"/>
    </source>
</evidence>
<dbReference type="InterPro" id="IPR008271">
    <property type="entry name" value="Ser/Thr_kinase_AS"/>
</dbReference>
<sequence>MKFLSFMDLPCHPWMAMVIFPLLLPLTDAQTWPSYSCGNNGDYKSNSTYEANLMLLSSFLPNKAASSSTLFATDTVGNAPDIVYALTLCRGDSNASACRSCVANAFQDLQQMCSYSRDAVVYYDPCMLKFSNKNFLATTTTTVNELPIVMNPNNLMTNADITQRLLFTLINRTAQSAANSSRRFTTSRLDVGSSPVLYCLMQCTPDLTAADCTTCFHVVSSCTLQYLAGRQGGRVLWTRCNMRYEMYPFFPGDPTLRITNLAHDVPVINNTTTPATVQPQSQPPAAAPSPEGKPTVQEHNRHKSRKRTLSIIIPVVATLLSVLMCFICFIVWKRRKGKVNINNQAAMNRPEEYALVWRLEERSSEFTLFDFPEILQATHDFSKENLLGKGGFGPVYKGQLPDGIEIAVKRLASQSGQGFTEFKNEVELIAKLQHNNLVKLLGCCIQGEEKVLVYEYLPNKSLDFFIFDENRTTLVDWEKRRVIIEGIAQGLLYLHKHSRLRIIHRDLKASNILLDQDMNPKISDFGLAKIFSSNDTQGSTKRIVGTYGYMSPEYASEGIYSIKSDVFSFGVLLLEILSGKRNSRFHHCEDFLNLLGYSWHLWEGGRWLELLELSIVTEIHTTEARRYINIALMCVQESADDRPTMSDVVAMLNSESVIIPEPNPPAYVNVRVSTVHQSAGVVVPCSNNDVTITEEPDGR</sequence>
<evidence type="ECO:0000256" key="9">
    <source>
        <dbReference type="ARBA" id="ARBA00022840"/>
    </source>
</evidence>
<feature type="chain" id="PRO_5046921761" description="Cysteine-rich receptor-like protein kinase" evidence="15">
    <location>
        <begin position="30"/>
        <end position="699"/>
    </location>
</feature>
<feature type="domain" description="Protein kinase" evidence="16">
    <location>
        <begin position="381"/>
        <end position="658"/>
    </location>
</feature>
<dbReference type="Pfam" id="PF01657">
    <property type="entry name" value="Stress-antifung"/>
    <property type="match status" value="2"/>
</dbReference>
<feature type="transmembrane region" description="Helical" evidence="14">
    <location>
        <begin position="311"/>
        <end position="332"/>
    </location>
</feature>
<evidence type="ECO:0000259" key="17">
    <source>
        <dbReference type="PROSITE" id="PS51473"/>
    </source>
</evidence>
<dbReference type="CDD" id="cd23509">
    <property type="entry name" value="Gnk2-like"/>
    <property type="match status" value="2"/>
</dbReference>
<feature type="domain" description="Gnk2-homologous" evidence="17">
    <location>
        <begin position="143"/>
        <end position="249"/>
    </location>
</feature>
<dbReference type="STRING" id="4565.A0A077RRJ6"/>
<proteinExistence type="predicted"/>
<keyword evidence="10 14" id="KW-1133">Transmembrane helix</keyword>
<reference evidence="18" key="2">
    <citation type="submission" date="2020-03" db="EMBL/GenBank/DDBJ databases">
        <title>The second near-complete assembly of the hexaploid bread wheat (Triticum aestivum) genome.</title>
        <authorList>
            <person name="Zimin A.V."/>
            <person name="Puiu D."/>
            <person name="Shumante A."/>
            <person name="Alonge M."/>
            <person name="Salzberg S.L."/>
        </authorList>
    </citation>
    <scope>NUCLEOTIDE SEQUENCE</scope>
    <source>
        <tissue evidence="18">Leaf</tissue>
    </source>
</reference>
<keyword evidence="8" id="KW-0418">Kinase</keyword>
<evidence type="ECO:0000259" key="16">
    <source>
        <dbReference type="PROSITE" id="PS50011"/>
    </source>
</evidence>
<accession>A0A3B6G182</accession>
<evidence type="ECO:0000256" key="13">
    <source>
        <dbReference type="SAM" id="MobiDB-lite"/>
    </source>
</evidence>
<dbReference type="Pfam" id="PF07714">
    <property type="entry name" value="PK_Tyr_Ser-Thr"/>
    <property type="match status" value="1"/>
</dbReference>
<evidence type="ECO:0000313" key="18">
    <source>
        <dbReference type="EMBL" id="KAF7033380.1"/>
    </source>
</evidence>
<dbReference type="Gene3D" id="3.30.200.20">
    <property type="entry name" value="Phosphorylase Kinase, domain 1"/>
    <property type="match status" value="1"/>
</dbReference>
<dbReference type="PaxDb" id="4565-Traes_3B_0FC0B1758.1"/>
<organism evidence="18">
    <name type="scientific">Triticum aestivum</name>
    <name type="common">Wheat</name>
    <dbReference type="NCBI Taxonomy" id="4565"/>
    <lineage>
        <taxon>Eukaryota</taxon>
        <taxon>Viridiplantae</taxon>
        <taxon>Streptophyta</taxon>
        <taxon>Embryophyta</taxon>
        <taxon>Tracheophyta</taxon>
        <taxon>Spermatophyta</taxon>
        <taxon>Magnoliopsida</taxon>
        <taxon>Liliopsida</taxon>
        <taxon>Poales</taxon>
        <taxon>Poaceae</taxon>
        <taxon>BOP clade</taxon>
        <taxon>Pooideae</taxon>
        <taxon>Triticodae</taxon>
        <taxon>Triticeae</taxon>
        <taxon>Triticinae</taxon>
        <taxon>Triticum</taxon>
    </lineage>
</organism>
<comment type="subcellular location">
    <subcellularLocation>
        <location evidence="1">Membrane</location>
        <topology evidence="1">Single-pass membrane protein</topology>
    </subcellularLocation>
</comment>
<keyword evidence="2" id="KW-0723">Serine/threonine-protein kinase</keyword>
<evidence type="ECO:0000256" key="7">
    <source>
        <dbReference type="ARBA" id="ARBA00022741"/>
    </source>
</evidence>
<evidence type="ECO:0000256" key="2">
    <source>
        <dbReference type="ARBA" id="ARBA00022527"/>
    </source>
</evidence>
<dbReference type="eggNOG" id="ENOG502QWDY">
    <property type="taxonomic scope" value="Eukaryota"/>
</dbReference>
<dbReference type="InterPro" id="IPR002902">
    <property type="entry name" value="GNK2"/>
</dbReference>
<dbReference type="PROSITE" id="PS51473">
    <property type="entry name" value="GNK2"/>
    <property type="match status" value="2"/>
</dbReference>
<evidence type="ECO:0000256" key="8">
    <source>
        <dbReference type="ARBA" id="ARBA00022777"/>
    </source>
</evidence>
<dbReference type="EMBL" id="CM022218">
    <property type="protein sequence ID" value="KAF7033380.1"/>
    <property type="molecule type" value="Genomic_DNA"/>
</dbReference>
<dbReference type="PANTHER" id="PTHR27002:SF460">
    <property type="entry name" value="OS01G0366300 PROTEIN"/>
    <property type="match status" value="1"/>
</dbReference>
<protein>
    <recommendedName>
        <fullName evidence="19">Cysteine-rich receptor-like protein kinase</fullName>
    </recommendedName>
</protein>
<keyword evidence="9" id="KW-0067">ATP-binding</keyword>
<evidence type="ECO:0000256" key="11">
    <source>
        <dbReference type="ARBA" id="ARBA00023136"/>
    </source>
</evidence>
<gene>
    <name evidence="18" type="ORF">CFC21_044486</name>
</gene>
<keyword evidence="4 14" id="KW-0812">Transmembrane</keyword>
<keyword evidence="12" id="KW-0325">Glycoprotein</keyword>
<dbReference type="OMA" id="MIDIDEH"/>
<dbReference type="InterPro" id="IPR000719">
    <property type="entry name" value="Prot_kinase_dom"/>
</dbReference>
<dbReference type="Gene3D" id="3.30.430.20">
    <property type="entry name" value="Gnk2 domain, C-X8-C-X2-C motif"/>
    <property type="match status" value="2"/>
</dbReference>
<dbReference type="SMART" id="SM00220">
    <property type="entry name" value="S_TKc"/>
    <property type="match status" value="1"/>
</dbReference>
<evidence type="ECO:0000256" key="1">
    <source>
        <dbReference type="ARBA" id="ARBA00004167"/>
    </source>
</evidence>
<evidence type="ECO:0008006" key="19">
    <source>
        <dbReference type="Google" id="ProtNLM"/>
    </source>
</evidence>
<evidence type="ECO:0000256" key="4">
    <source>
        <dbReference type="ARBA" id="ARBA00022692"/>
    </source>
</evidence>
<keyword evidence="5 15" id="KW-0732">Signal</keyword>
<keyword evidence="11 14" id="KW-0472">Membrane</keyword>
<feature type="compositionally biased region" description="Low complexity" evidence="13">
    <location>
        <begin position="271"/>
        <end position="280"/>
    </location>
</feature>
<evidence type="ECO:0000256" key="14">
    <source>
        <dbReference type="SAM" id="Phobius"/>
    </source>
</evidence>
<evidence type="ECO:0000256" key="6">
    <source>
        <dbReference type="ARBA" id="ARBA00022737"/>
    </source>
</evidence>
<evidence type="ECO:0000256" key="10">
    <source>
        <dbReference type="ARBA" id="ARBA00022989"/>
    </source>
</evidence>
<dbReference type="InterPro" id="IPR001245">
    <property type="entry name" value="Ser-Thr/Tyr_kinase_cat_dom"/>
</dbReference>
<keyword evidence="3" id="KW-0808">Transferase</keyword>
<feature type="region of interest" description="Disordered" evidence="13">
    <location>
        <begin position="270"/>
        <end position="303"/>
    </location>
</feature>
<dbReference type="Proteomes" id="UP000815260">
    <property type="component" value="Chromosome 3B"/>
</dbReference>
<dbReference type="SUPFAM" id="SSF56112">
    <property type="entry name" value="Protein kinase-like (PK-like)"/>
    <property type="match status" value="1"/>
</dbReference>
<keyword evidence="7" id="KW-0547">Nucleotide-binding</keyword>
<feature type="signal peptide" evidence="15">
    <location>
        <begin position="1"/>
        <end position="29"/>
    </location>
</feature>
<dbReference type="InterPro" id="IPR011009">
    <property type="entry name" value="Kinase-like_dom_sf"/>
</dbReference>
<feature type="domain" description="Gnk2-homologous" evidence="17">
    <location>
        <begin position="31"/>
        <end position="135"/>
    </location>
</feature>